<accession>A0A0F9J167</accession>
<comment type="caution">
    <text evidence="1">The sequence shown here is derived from an EMBL/GenBank/DDBJ whole genome shotgun (WGS) entry which is preliminary data.</text>
</comment>
<proteinExistence type="predicted"/>
<evidence type="ECO:0000313" key="1">
    <source>
        <dbReference type="EMBL" id="KKM26184.1"/>
    </source>
</evidence>
<protein>
    <submittedName>
        <fullName evidence="1">Uncharacterized protein</fullName>
    </submittedName>
</protein>
<dbReference type="EMBL" id="LAZR01012562">
    <property type="protein sequence ID" value="KKM26184.1"/>
    <property type="molecule type" value="Genomic_DNA"/>
</dbReference>
<name>A0A0F9J167_9ZZZZ</name>
<sequence length="31" mass="3573">MPTEVRQDETVQQAIRDLFIGSVPERAEDLE</sequence>
<reference evidence="1" key="1">
    <citation type="journal article" date="2015" name="Nature">
        <title>Complex archaea that bridge the gap between prokaryotes and eukaryotes.</title>
        <authorList>
            <person name="Spang A."/>
            <person name="Saw J.H."/>
            <person name="Jorgensen S.L."/>
            <person name="Zaremba-Niedzwiedzka K."/>
            <person name="Martijn J."/>
            <person name="Lind A.E."/>
            <person name="van Eijk R."/>
            <person name="Schleper C."/>
            <person name="Guy L."/>
            <person name="Ettema T.J."/>
        </authorList>
    </citation>
    <scope>NUCLEOTIDE SEQUENCE</scope>
</reference>
<feature type="non-terminal residue" evidence="1">
    <location>
        <position position="31"/>
    </location>
</feature>
<dbReference type="AlphaFoldDB" id="A0A0F9J167"/>
<organism evidence="1">
    <name type="scientific">marine sediment metagenome</name>
    <dbReference type="NCBI Taxonomy" id="412755"/>
    <lineage>
        <taxon>unclassified sequences</taxon>
        <taxon>metagenomes</taxon>
        <taxon>ecological metagenomes</taxon>
    </lineage>
</organism>
<gene>
    <name evidence="1" type="ORF">LCGC14_1587260</name>
</gene>